<keyword evidence="1" id="KW-0175">Coiled coil</keyword>
<dbReference type="AlphaFoldDB" id="A0A9P8LH89"/>
<feature type="region of interest" description="Disordered" evidence="2">
    <location>
        <begin position="1"/>
        <end position="23"/>
    </location>
</feature>
<dbReference type="PANTHER" id="PTHR47357">
    <property type="entry name" value="COP1-INTERACTIVE PROTEIN 1"/>
    <property type="match status" value="1"/>
</dbReference>
<dbReference type="Proteomes" id="UP000750711">
    <property type="component" value="Unassembled WGS sequence"/>
</dbReference>
<accession>A0A9P8LH89</accession>
<dbReference type="EMBL" id="JAGHQM010000101">
    <property type="protein sequence ID" value="KAH0565376.1"/>
    <property type="molecule type" value="Genomic_DNA"/>
</dbReference>
<keyword evidence="4" id="KW-1185">Reference proteome</keyword>
<feature type="region of interest" description="Disordered" evidence="2">
    <location>
        <begin position="533"/>
        <end position="562"/>
    </location>
</feature>
<evidence type="ECO:0000256" key="2">
    <source>
        <dbReference type="SAM" id="MobiDB-lite"/>
    </source>
</evidence>
<name>A0A9P8LH89_9PEZI</name>
<feature type="region of interest" description="Disordered" evidence="2">
    <location>
        <begin position="438"/>
        <end position="459"/>
    </location>
</feature>
<evidence type="ECO:0000313" key="4">
    <source>
        <dbReference type="Proteomes" id="UP000750711"/>
    </source>
</evidence>
<sequence length="578" mass="65465">MSSSATRAINGTPSNGLESTNTGGLRFGPLEISLRKPMSQLSSASDAIKTISQVLENFTAEVEYVKDNYQTDKEKDKMIDELNIALRNITLIRSEETENLQVDVRKLEARVAASDKEKEKYEELVKELETTTVQNGIKNDELLASHRAALDREYREKETKLRNELAKERERIERENRKKLKDLNSQKETALKEVERLKDELKAEQEKLAEKKERHRHERTGLHNINRELSEQLSKYKADFAVDDVPSGDCAGRFRNLSNKIHEVASSYSKMLLLGNQEDSENLRYRLSELDPVFKWTPISESRDSKSLRTPDIEHIILKCICEVAWQPFSSEVVSNCKNARDLLSQVSDQLSKISGNVESTWRTLTLRGLDKLDTGSSETAVDTILTKIRRTLEPLGPANLDTQKMELAGIARDAVDLWKEIERGRCRVVVETKPNKEDTTGWESACQTEPSSDTPYHDEKDLEDILVFPKIRWIEPDGSDSTTLIPGRAIFADSPTLARGIIERNTIQDEIQEARDRKETEETTRKLQEMLRELNSPRKPGRHSRNTSTVTPPNSTIPGEGLGISGAFGAIPIRVGN</sequence>
<proteinExistence type="predicted"/>
<feature type="compositionally biased region" description="Polar residues" evidence="2">
    <location>
        <begin position="442"/>
        <end position="455"/>
    </location>
</feature>
<reference evidence="3" key="1">
    <citation type="submission" date="2021-03" db="EMBL/GenBank/DDBJ databases">
        <title>Comparative genomics and phylogenomic investigation of the class Geoglossomycetes provide insights into ecological specialization and systematics.</title>
        <authorList>
            <person name="Melie T."/>
            <person name="Pirro S."/>
            <person name="Miller A.N."/>
            <person name="Quandt A."/>
        </authorList>
    </citation>
    <scope>NUCLEOTIDE SEQUENCE</scope>
    <source>
        <strain evidence="3">CAQ_001_2017</strain>
    </source>
</reference>
<comment type="caution">
    <text evidence="3">The sequence shown here is derived from an EMBL/GenBank/DDBJ whole genome shotgun (WGS) entry which is preliminary data.</text>
</comment>
<dbReference type="GO" id="GO:0005856">
    <property type="term" value="C:cytoskeleton"/>
    <property type="evidence" value="ECO:0007669"/>
    <property type="project" value="TreeGrafter"/>
</dbReference>
<dbReference type="GO" id="GO:0005200">
    <property type="term" value="F:structural constituent of cytoskeleton"/>
    <property type="evidence" value="ECO:0007669"/>
    <property type="project" value="TreeGrafter"/>
</dbReference>
<feature type="compositionally biased region" description="Polar residues" evidence="2">
    <location>
        <begin position="547"/>
        <end position="558"/>
    </location>
</feature>
<feature type="coiled-coil region" evidence="1">
    <location>
        <begin position="97"/>
        <end position="218"/>
    </location>
</feature>
<dbReference type="PANTHER" id="PTHR47357:SF1">
    <property type="entry name" value="SPINDLE POLE BODY COMPONENT 110"/>
    <property type="match status" value="1"/>
</dbReference>
<protein>
    <submittedName>
        <fullName evidence="3">Uncharacterized protein</fullName>
    </submittedName>
</protein>
<evidence type="ECO:0000256" key="1">
    <source>
        <dbReference type="SAM" id="Coils"/>
    </source>
</evidence>
<organism evidence="3 4">
    <name type="scientific">Trichoglossum hirsutum</name>
    <dbReference type="NCBI Taxonomy" id="265104"/>
    <lineage>
        <taxon>Eukaryota</taxon>
        <taxon>Fungi</taxon>
        <taxon>Dikarya</taxon>
        <taxon>Ascomycota</taxon>
        <taxon>Pezizomycotina</taxon>
        <taxon>Geoglossomycetes</taxon>
        <taxon>Geoglossales</taxon>
        <taxon>Geoglossaceae</taxon>
        <taxon>Trichoglossum</taxon>
    </lineage>
</organism>
<gene>
    <name evidence="3" type="ORF">GP486_001225</name>
</gene>
<evidence type="ECO:0000313" key="3">
    <source>
        <dbReference type="EMBL" id="KAH0565376.1"/>
    </source>
</evidence>